<dbReference type="InterPro" id="IPR008271">
    <property type="entry name" value="Ser/Thr_kinase_AS"/>
</dbReference>
<dbReference type="OrthoDB" id="5913378at2759"/>
<reference evidence="6" key="1">
    <citation type="journal article" date="2008" name="Nat. Genet.">
        <title>The Pristionchus pacificus genome provides a unique perspective on nematode lifestyle and parasitism.</title>
        <authorList>
            <person name="Dieterich C."/>
            <person name="Clifton S.W."/>
            <person name="Schuster L.N."/>
            <person name="Chinwalla A."/>
            <person name="Delehaunty K."/>
            <person name="Dinkelacker I."/>
            <person name="Fulton L."/>
            <person name="Fulton R."/>
            <person name="Godfrey J."/>
            <person name="Minx P."/>
            <person name="Mitreva M."/>
            <person name="Roeseler W."/>
            <person name="Tian H."/>
            <person name="Witte H."/>
            <person name="Yang S.P."/>
            <person name="Wilson R.K."/>
            <person name="Sommer R.J."/>
        </authorList>
    </citation>
    <scope>NUCLEOTIDE SEQUENCE [LARGE SCALE GENOMIC DNA]</scope>
    <source>
        <strain evidence="6">PS312</strain>
    </source>
</reference>
<dbReference type="Proteomes" id="UP000005239">
    <property type="component" value="Unassembled WGS sequence"/>
</dbReference>
<keyword evidence="3" id="KW-0418">Kinase</keyword>
<keyword evidence="6" id="KW-1185">Reference proteome</keyword>
<evidence type="ECO:0000313" key="6">
    <source>
        <dbReference type="Proteomes" id="UP000005239"/>
    </source>
</evidence>
<dbReference type="InterPro" id="IPR051681">
    <property type="entry name" value="Ser/Thr_Kinases-Pseudokinases"/>
</dbReference>
<dbReference type="PROSITE" id="PS00108">
    <property type="entry name" value="PROTEIN_KINASE_ST"/>
    <property type="match status" value="1"/>
</dbReference>
<evidence type="ECO:0000313" key="5">
    <source>
        <dbReference type="EnsemblMetazoa" id="PPA12666.1"/>
    </source>
</evidence>
<dbReference type="AlphaFoldDB" id="A0A2A6CRJ3"/>
<dbReference type="GO" id="GO:0005737">
    <property type="term" value="C:cytoplasm"/>
    <property type="evidence" value="ECO:0000318"/>
    <property type="project" value="GO_Central"/>
</dbReference>
<dbReference type="GO" id="GO:0005524">
    <property type="term" value="F:ATP binding"/>
    <property type="evidence" value="ECO:0007669"/>
    <property type="project" value="UniProtKB-KW"/>
</dbReference>
<dbReference type="InterPro" id="IPR000719">
    <property type="entry name" value="Prot_kinase_dom"/>
</dbReference>
<evidence type="ECO:0000256" key="1">
    <source>
        <dbReference type="ARBA" id="ARBA00022679"/>
    </source>
</evidence>
<proteinExistence type="predicted"/>
<dbReference type="Pfam" id="PF00069">
    <property type="entry name" value="Pkinase"/>
    <property type="match status" value="1"/>
</dbReference>
<reference evidence="5" key="2">
    <citation type="submission" date="2022-06" db="UniProtKB">
        <authorList>
            <consortium name="EnsemblMetazoa"/>
        </authorList>
    </citation>
    <scope>IDENTIFICATION</scope>
    <source>
        <strain evidence="5">PS312</strain>
    </source>
</reference>
<dbReference type="SUPFAM" id="SSF56112">
    <property type="entry name" value="Protein kinase-like (PK-like)"/>
    <property type="match status" value="1"/>
</dbReference>
<accession>A0A2A6CRJ3</accession>
<name>A0A2A6CRJ3_PRIPA</name>
<protein>
    <submittedName>
        <fullName evidence="5">Protein kinase domain-containing protein</fullName>
    </submittedName>
</protein>
<dbReference type="EnsemblMetazoa" id="PPA12666.1">
    <property type="protein sequence ID" value="PPA12666.1"/>
    <property type="gene ID" value="WBGene00102220"/>
</dbReference>
<evidence type="ECO:0000256" key="2">
    <source>
        <dbReference type="ARBA" id="ARBA00022741"/>
    </source>
</evidence>
<dbReference type="GO" id="GO:0004672">
    <property type="term" value="F:protein kinase activity"/>
    <property type="evidence" value="ECO:0000318"/>
    <property type="project" value="GO_Central"/>
</dbReference>
<accession>A0A8R1U9A6</accession>
<keyword evidence="1" id="KW-0808">Transferase</keyword>
<dbReference type="SMART" id="SM00220">
    <property type="entry name" value="S_TKc"/>
    <property type="match status" value="1"/>
</dbReference>
<keyword evidence="2" id="KW-0547">Nucleotide-binding</keyword>
<dbReference type="PANTHER" id="PTHR44329">
    <property type="entry name" value="SERINE/THREONINE-PROTEIN KINASE TNNI3K-RELATED"/>
    <property type="match status" value="1"/>
</dbReference>
<sequence length="676" mass="78268">MEEFSLNEEAAIRGLAQMAMDKDYIEEADDACHKLLATFEFAICEAEKAAALTIDSAARRCVDTIDLYLEYRMCNFDEVRSFLQKSTYFECIHFYKISEQLYWNQLMMLDRYLVDCPDSDYTTRIRDYFVKTCNMRLQEKVVLLNRKLAAISETALNYREEEISNMNVYYKQIEKEIPFAKQNRDESSDKTSPDSVCFPRFRKPASEIPHDTIGTMHMREKCAQKKEDDNVFLKNKEYLENEFQKSNEHCAMIARMSIEYCEAAIDRSLDSNVPVFDELVEWTIKLTENTFETSKKITSAIVERIRSKGNNGIFVNPVAEHYYNQLNHVKQDCGVILREHYSQLGRYRIKERSEALERHYESLASNEEQLIDNWIFQDDNGMIRKRHDLELSQFKLEPIGMGAQGTVYSFELSGRKVVAKKFHNQKDRLEIANLCRIGSHPNILRMICRGHAGDELFLIVEYCPLSLADVLKTRRENGDKPLDKKDFIKWMPQLTAGMVSLQKDGGNMGPDLYHGDLKPENILITQNGRLKIADFGVSISVKDSAGMHGSTALRGTPCYMAPELLRGEVEPKLLQKADVWSWGMVVWQMVANRRPHDTLDDVAMRFKIGKHGLHPPLPSGTIESLENLLRRCWNSIPEYRPTFKQITKEIDDVIEEIIEMDESKWEAHAAKWRGTP</sequence>
<dbReference type="PANTHER" id="PTHR44329:SF288">
    <property type="entry name" value="MITOGEN-ACTIVATED PROTEIN KINASE KINASE KINASE 20"/>
    <property type="match status" value="1"/>
</dbReference>
<evidence type="ECO:0000256" key="3">
    <source>
        <dbReference type="ARBA" id="ARBA00022777"/>
    </source>
</evidence>
<gene>
    <name evidence="5" type="primary">WBGene00102220</name>
</gene>
<dbReference type="InterPro" id="IPR011009">
    <property type="entry name" value="Kinase-like_dom_sf"/>
</dbReference>
<dbReference type="PROSITE" id="PS50011">
    <property type="entry name" value="PROTEIN_KINASE_DOM"/>
    <property type="match status" value="1"/>
</dbReference>
<keyword evidence="4" id="KW-0067">ATP-binding</keyword>
<evidence type="ECO:0000256" key="4">
    <source>
        <dbReference type="ARBA" id="ARBA00022840"/>
    </source>
</evidence>
<organism evidence="5 6">
    <name type="scientific">Pristionchus pacificus</name>
    <name type="common">Parasitic nematode worm</name>
    <dbReference type="NCBI Taxonomy" id="54126"/>
    <lineage>
        <taxon>Eukaryota</taxon>
        <taxon>Metazoa</taxon>
        <taxon>Ecdysozoa</taxon>
        <taxon>Nematoda</taxon>
        <taxon>Chromadorea</taxon>
        <taxon>Rhabditida</taxon>
        <taxon>Rhabditina</taxon>
        <taxon>Diplogasteromorpha</taxon>
        <taxon>Diplogasteroidea</taxon>
        <taxon>Neodiplogasteridae</taxon>
        <taxon>Pristionchus</taxon>
    </lineage>
</organism>
<dbReference type="GO" id="GO:0007165">
    <property type="term" value="P:signal transduction"/>
    <property type="evidence" value="ECO:0000318"/>
    <property type="project" value="GO_Central"/>
</dbReference>
<dbReference type="Gene3D" id="1.10.510.10">
    <property type="entry name" value="Transferase(Phosphotransferase) domain 1"/>
    <property type="match status" value="1"/>
</dbReference>